<dbReference type="AlphaFoldDB" id="A0A409XN69"/>
<name>A0A409XN69_PSICY</name>
<comment type="caution">
    <text evidence="2">The sequence shown here is derived from an EMBL/GenBank/DDBJ whole genome shotgun (WGS) entry which is preliminary data.</text>
</comment>
<dbReference type="Proteomes" id="UP000283269">
    <property type="component" value="Unassembled WGS sequence"/>
</dbReference>
<feature type="region of interest" description="Disordered" evidence="1">
    <location>
        <begin position="770"/>
        <end position="798"/>
    </location>
</feature>
<sequence>MQFPMAEQRSWKEPIDQLSASADSNHCYPGGHATFSSNVFLSLYDEEESREQSVWGEPFAAVDRSCGLTSKEMAEANRPTIYYLLRLFDSIRGFHKGSLDLSGRHPERYYNLQSQWNRYLCSFLGLETEIRSCGDHGGISQYQIAFNAERWHRFQLKWRLPESASYTQLLKCTQKVLRELKQHPVPHFQSIRLIDLPVEVLDNIVSLASTSQAKALSCTCHTLNDIGQRHIFRTWRMKLHVPPHISPFNVEYSSIDLPTLAYYARQDLERSARFLIETPHISQRVQRLVLTDEWWVSRRAHPHEANNPFVLGGEFYRSVTQIFGSALKVAPRLTTLVLCNLEMNADLVRRVAEIGTLHTLELHLCYIPRTVLRKLLTASSPSSKPSDSALVCPRVSNLRIYMDSSFEETHSQWTGLLMCPAIRTLSLVQFGIGAFLMPDAAFWTKCRLDNLERLALDNIDAGDLAELVRYLATPGGAGGGAGAGAAQRMTHFKLHMDWGVPDADIIALLSALHTAHAPLEVLVLEGLSDAAFPLFDAIAALFPDLLALTLVRRQNASQHQNKLADWPCMSWEYAQRMRGFRRLRHFCWNFRTEYWDATPRALLGFESDFGGAGAVSNSVGGGGGSCGRETGREQLDEDGSNGASASTSPIPAPPPTDDVPYFLDSHWMALPFVAHCPTLRSFSLMDRTVDMVCRITTAPIEPTGTGTGTAGHGIGIGEGEGEVQATDKSTKTGVAKVLTPTYYPTHGSFSWSVSASGGAGQEWNTTASHWPTLAPLSSNTSASGGGGSARTTTTTRVG</sequence>
<evidence type="ECO:0000313" key="3">
    <source>
        <dbReference type="Proteomes" id="UP000283269"/>
    </source>
</evidence>
<evidence type="ECO:0000256" key="1">
    <source>
        <dbReference type="SAM" id="MobiDB-lite"/>
    </source>
</evidence>
<feature type="compositionally biased region" description="Low complexity" evidence="1">
    <location>
        <begin position="789"/>
        <end position="798"/>
    </location>
</feature>
<organism evidence="2 3">
    <name type="scientific">Psilocybe cyanescens</name>
    <dbReference type="NCBI Taxonomy" id="93625"/>
    <lineage>
        <taxon>Eukaryota</taxon>
        <taxon>Fungi</taxon>
        <taxon>Dikarya</taxon>
        <taxon>Basidiomycota</taxon>
        <taxon>Agaricomycotina</taxon>
        <taxon>Agaricomycetes</taxon>
        <taxon>Agaricomycetidae</taxon>
        <taxon>Agaricales</taxon>
        <taxon>Agaricineae</taxon>
        <taxon>Strophariaceae</taxon>
        <taxon>Psilocybe</taxon>
    </lineage>
</organism>
<reference evidence="2 3" key="1">
    <citation type="journal article" date="2018" name="Evol. Lett.">
        <title>Horizontal gene cluster transfer increased hallucinogenic mushroom diversity.</title>
        <authorList>
            <person name="Reynolds H.T."/>
            <person name="Vijayakumar V."/>
            <person name="Gluck-Thaler E."/>
            <person name="Korotkin H.B."/>
            <person name="Matheny P.B."/>
            <person name="Slot J.C."/>
        </authorList>
    </citation>
    <scope>NUCLEOTIDE SEQUENCE [LARGE SCALE GENOMIC DNA]</scope>
    <source>
        <strain evidence="2 3">2631</strain>
    </source>
</reference>
<dbReference type="STRING" id="93625.A0A409XN69"/>
<dbReference type="OrthoDB" id="3258311at2759"/>
<accession>A0A409XN69</accession>
<dbReference type="InParanoid" id="A0A409XN69"/>
<dbReference type="SUPFAM" id="SSF81383">
    <property type="entry name" value="F-box domain"/>
    <property type="match status" value="1"/>
</dbReference>
<dbReference type="SUPFAM" id="SSF52047">
    <property type="entry name" value="RNI-like"/>
    <property type="match status" value="1"/>
</dbReference>
<proteinExistence type="predicted"/>
<dbReference type="EMBL" id="NHYD01001075">
    <property type="protein sequence ID" value="PPQ92181.1"/>
    <property type="molecule type" value="Genomic_DNA"/>
</dbReference>
<dbReference type="InterPro" id="IPR036047">
    <property type="entry name" value="F-box-like_dom_sf"/>
</dbReference>
<gene>
    <name evidence="2" type="ORF">CVT25_008955</name>
</gene>
<evidence type="ECO:0000313" key="2">
    <source>
        <dbReference type="EMBL" id="PPQ92181.1"/>
    </source>
</evidence>
<evidence type="ECO:0008006" key="4">
    <source>
        <dbReference type="Google" id="ProtNLM"/>
    </source>
</evidence>
<protein>
    <recommendedName>
        <fullName evidence="4">F-box domain-containing protein</fullName>
    </recommendedName>
</protein>
<feature type="region of interest" description="Disordered" evidence="1">
    <location>
        <begin position="618"/>
        <end position="656"/>
    </location>
</feature>
<keyword evidence="3" id="KW-1185">Reference proteome</keyword>